<name>M1P280_9ZZZZ</name>
<dbReference type="EMBL" id="JX684093">
    <property type="protein sequence ID" value="AGF93481.1"/>
    <property type="molecule type" value="Genomic_DNA"/>
</dbReference>
<dbReference type="PANTHER" id="PTHR30036">
    <property type="entry name" value="D-XYLOSE-BINDING PERIPLASMIC PROTEIN"/>
    <property type="match status" value="1"/>
</dbReference>
<evidence type="ECO:0000256" key="1">
    <source>
        <dbReference type="ARBA" id="ARBA00004196"/>
    </source>
</evidence>
<reference evidence="4" key="1">
    <citation type="journal article" date="2013" name="Syst. Appl. Microbiol.">
        <title>New insights into the archaeal diversity of a hypersaline microbial mat obtained by a metagenomic approach.</title>
        <authorList>
            <person name="Lopez-Lopez A."/>
            <person name="Richter M."/>
            <person name="Pena A."/>
            <person name="Tamames J."/>
            <person name="Rossello-Mora R."/>
        </authorList>
    </citation>
    <scope>NUCLEOTIDE SEQUENCE</scope>
</reference>
<proteinExistence type="inferred from homology"/>
<dbReference type="SUPFAM" id="SSF53822">
    <property type="entry name" value="Periplasmic binding protein-like I"/>
    <property type="match status" value="1"/>
</dbReference>
<gene>
    <name evidence="4" type="ORF">FLSS-27_0030</name>
</gene>
<dbReference type="Pfam" id="PF13407">
    <property type="entry name" value="Peripla_BP_4"/>
    <property type="match status" value="1"/>
</dbReference>
<feature type="domain" description="Periplasmic binding protein" evidence="3">
    <location>
        <begin position="35"/>
        <end position="147"/>
    </location>
</feature>
<accession>M1P280</accession>
<evidence type="ECO:0000259" key="3">
    <source>
        <dbReference type="Pfam" id="PF13407"/>
    </source>
</evidence>
<dbReference type="InterPro" id="IPR025997">
    <property type="entry name" value="SBP_2_dom"/>
</dbReference>
<dbReference type="InterPro" id="IPR050555">
    <property type="entry name" value="Bact_Solute-Bind_Prot2"/>
</dbReference>
<comment type="similarity">
    <text evidence="2">Belongs to the bacterial solute-binding protein 2 family.</text>
</comment>
<dbReference type="Gene3D" id="3.40.50.2300">
    <property type="match status" value="1"/>
</dbReference>
<sequence length="280" mass="31445">MAFALTCSSALSFQALAKAKNFQGPPEGETYRFVFIAHGGKENAFWASVNQGFKAALERYDLKGVMYRPPTEGDLEWQLRTLKQVVNKEPDGIITTLPNADMFDQVVKKAIDKGIPVIVANVDDPKKGEGNARLSYVGQSEYIYGKNIYIGFTMYWVNTINTEFEEITDESIGILDAIYLLNEDDLQTVLGSHFSISVSPYFMKEFPSVIASHFVLFFLKNEIIESDNNSFKTYATGGYVLIPDRKNCRIIVAYTLYNVSENCRHIAIDDLSISSSVIFI</sequence>
<dbReference type="GO" id="GO:0030246">
    <property type="term" value="F:carbohydrate binding"/>
    <property type="evidence" value="ECO:0007669"/>
    <property type="project" value="TreeGrafter"/>
</dbReference>
<protein>
    <submittedName>
        <fullName evidence="4">Sugar ABC transporter, substrate-binding protein</fullName>
    </submittedName>
</protein>
<dbReference type="InterPro" id="IPR028082">
    <property type="entry name" value="Peripla_BP_I"/>
</dbReference>
<evidence type="ECO:0000313" key="4">
    <source>
        <dbReference type="EMBL" id="AGF93481.1"/>
    </source>
</evidence>
<dbReference type="AlphaFoldDB" id="M1P280"/>
<evidence type="ECO:0000256" key="2">
    <source>
        <dbReference type="ARBA" id="ARBA00007639"/>
    </source>
</evidence>
<comment type="subcellular location">
    <subcellularLocation>
        <location evidence="1">Cell envelope</location>
    </subcellularLocation>
</comment>
<organism evidence="4">
    <name type="scientific">uncultured organism</name>
    <dbReference type="NCBI Taxonomy" id="155900"/>
    <lineage>
        <taxon>unclassified sequences</taxon>
        <taxon>environmental samples</taxon>
    </lineage>
</organism>
<dbReference type="PANTHER" id="PTHR30036:SF7">
    <property type="entry name" value="ABC TRANSPORTER PERIPLASMIC-BINDING PROTEIN YPHF"/>
    <property type="match status" value="1"/>
</dbReference>